<name>A0A7K0J7W9_9ACTN</name>
<proteinExistence type="predicted"/>
<organism evidence="1 2">
    <name type="scientific">Cutibacterium porci</name>
    <dbReference type="NCBI Taxonomy" id="2605781"/>
    <lineage>
        <taxon>Bacteria</taxon>
        <taxon>Bacillati</taxon>
        <taxon>Actinomycetota</taxon>
        <taxon>Actinomycetes</taxon>
        <taxon>Propionibacteriales</taxon>
        <taxon>Propionibacteriaceae</taxon>
        <taxon>Cutibacterium</taxon>
    </lineage>
</organism>
<dbReference type="EMBL" id="VUMG01000003">
    <property type="protein sequence ID" value="MSS46052.1"/>
    <property type="molecule type" value="Genomic_DNA"/>
</dbReference>
<dbReference type="AlphaFoldDB" id="A0A7K0J7W9"/>
<evidence type="ECO:0000313" key="1">
    <source>
        <dbReference type="EMBL" id="MSS46052.1"/>
    </source>
</evidence>
<evidence type="ECO:0000313" key="2">
    <source>
        <dbReference type="Proteomes" id="UP000466104"/>
    </source>
</evidence>
<sequence>MGFFRRRPDDDLPGLDTGAADRLRAMVEESLTAMGIDADVSGDHAATSVGDIPLVPIVEELDGHHRDDWRMVVDELVTRMVRSLLDGATRLTDATLAEHVVVKVVGDRERAGRSFDYARPLVSTVTGKPVPGLVVALAWFDGGVELLNDAALAEVSDLDAAYRRGTENLASALVNGLSLSRDGDIVTVTGSSWLVSSWLLVPQAGGPIADELGDSVVVGIETPDRVVVAAQGHEKQIDEALSASRIADPFPWRLTGQNV</sequence>
<comment type="caution">
    <text evidence="1">The sequence shown here is derived from an EMBL/GenBank/DDBJ whole genome shotgun (WGS) entry which is preliminary data.</text>
</comment>
<gene>
    <name evidence="1" type="ORF">FYJ43_08390</name>
</gene>
<reference evidence="1 2" key="1">
    <citation type="submission" date="2019-08" db="EMBL/GenBank/DDBJ databases">
        <title>In-depth cultivation of the pig gut microbiome towards novel bacterial diversity and tailored functional studies.</title>
        <authorList>
            <person name="Wylensek D."/>
            <person name="Hitch T.C.A."/>
            <person name="Clavel T."/>
        </authorList>
    </citation>
    <scope>NUCLEOTIDE SEQUENCE [LARGE SCALE GENOMIC DNA]</scope>
    <source>
        <strain evidence="1 2">WCA-380-WT-3A</strain>
    </source>
</reference>
<keyword evidence="2" id="KW-1185">Reference proteome</keyword>
<accession>A0A7K0J7W9</accession>
<protein>
    <submittedName>
        <fullName evidence="1">Uncharacterized protein</fullName>
    </submittedName>
</protein>
<dbReference type="Proteomes" id="UP000466104">
    <property type="component" value="Unassembled WGS sequence"/>
</dbReference>